<evidence type="ECO:0000256" key="1">
    <source>
        <dbReference type="ARBA" id="ARBA00022801"/>
    </source>
</evidence>
<keyword evidence="4" id="KW-0732">Signal</keyword>
<dbReference type="Gene3D" id="3.40.720.10">
    <property type="entry name" value="Alkaline Phosphatase, subunit A"/>
    <property type="match status" value="1"/>
</dbReference>
<comment type="caution">
    <text evidence="5">The sequence shown here is derived from an EMBL/GenBank/DDBJ whole genome shotgun (WGS) entry which is preliminary data.</text>
</comment>
<dbReference type="Pfam" id="PF04185">
    <property type="entry name" value="Phosphoesterase"/>
    <property type="match status" value="1"/>
</dbReference>
<accession>A0ABS2RKS8</accession>
<dbReference type="SUPFAM" id="SSF53649">
    <property type="entry name" value="Alkaline phosphatase-like"/>
    <property type="match status" value="1"/>
</dbReference>
<feature type="chain" id="PRO_5045874452" evidence="4">
    <location>
        <begin position="32"/>
        <end position="929"/>
    </location>
</feature>
<proteinExistence type="predicted"/>
<evidence type="ECO:0000256" key="3">
    <source>
        <dbReference type="SAM" id="MobiDB-lite"/>
    </source>
</evidence>
<feature type="signal peptide" evidence="4">
    <location>
        <begin position="1"/>
        <end position="31"/>
    </location>
</feature>
<dbReference type="InterPro" id="IPR017850">
    <property type="entry name" value="Alkaline_phosphatase_core_sf"/>
</dbReference>
<gene>
    <name evidence="5" type="ORF">JOE57_002249</name>
</gene>
<dbReference type="InterPro" id="IPR015943">
    <property type="entry name" value="WD40/YVTN_repeat-like_dom_sf"/>
</dbReference>
<organism evidence="5 6">
    <name type="scientific">Microlunatus panaciterrae</name>
    <dbReference type="NCBI Taxonomy" id="400768"/>
    <lineage>
        <taxon>Bacteria</taxon>
        <taxon>Bacillati</taxon>
        <taxon>Actinomycetota</taxon>
        <taxon>Actinomycetes</taxon>
        <taxon>Propionibacteriales</taxon>
        <taxon>Propionibacteriaceae</taxon>
        <taxon>Microlunatus</taxon>
    </lineage>
</organism>
<dbReference type="SUPFAM" id="SSF50969">
    <property type="entry name" value="YVTN repeat-like/Quinoprotein amine dehydrogenase"/>
    <property type="match status" value="1"/>
</dbReference>
<feature type="region of interest" description="Disordered" evidence="3">
    <location>
        <begin position="904"/>
        <end position="929"/>
    </location>
</feature>
<sequence>MKKKLSRSLLAVTAIGVAATASLSMVVGATADSNAPLGTNLVGRQADGSVLVPEGKYVKPLGTTIEQSGQVMDLAIRPDGRTAVDLTKSGKGLFTVVDLVNNTVLQQYTPPKGTGSGNVAVGGLLYSADGTQLWAAQAKNLLRFDVAADGTLSNPVVVKLPDSAPGGVPKGPDGSLAQPLPSGLAWAPDQKTIIASLSGYDTVVGIDSTSGATSWQTAVGIAPRDVVVVGNRVLVSNEGGRRTKSSDFTNYSYNSRVVADRRDGRADSGTVSELDLSSHAVVRTYDVGLDPSALMVRGSDVLVTNSSDDTVSVLNTATGEVARTFNVNPIPGQPYGSSPNALAMIDDDHLAVSLGRNNALAIYELAGTRSTPAFAGLVPTAWYPGKIIVDRQLGKIVVGNLKGVGALGDPRTIAEGPGTEPATGRQVYSDVGVVQLLDPPKAEDMASLTSQVFSNNQWHNLEARNEKAGTTKARPVPVPERIGDPSPIKHVFLIVRENRTYDQVLGDDPRGNGDPTLTQFGRKITPNTHALAGEFPLIDNLYSDGTNSATGHTWLDAGFVNDYLERSYANYVRNYGQPDAMVYPRSGFLWDNALAHRLKARVWGEYAEWFTGADGSAATGSWSDWYRDSQILEGKRTGQPHVPLGTFTTKTDVPSLASILDRDYPNFNTKIPDQYRADLFLNDFDEMTKKDSLPNLNMLWLSSNHTNGSSPGYPTPAAMQADSDLAVGRIVDKISHSKYWKSSAIFVIEDDSQNGVDHVDGHRNVPLVISPYARRGAVVHTSYTQVNVTRTIEQILGLPPMNQVDLAAQPMYDVFTTRRNLTPYTKLDNTVPLDTMNPTLAQADSTMQKTWIAWSEQQDFTKVDQLAFEPFNRLTWYTSNHFTKPYPGDAKVMTPQEVLAKFPQAAVSHDPDGKLPETKALRPHSAGSR</sequence>
<dbReference type="InterPro" id="IPR051200">
    <property type="entry name" value="Host-pathogen_enzymatic-act"/>
</dbReference>
<feature type="compositionally biased region" description="Basic and acidic residues" evidence="3">
    <location>
        <begin position="909"/>
        <end position="920"/>
    </location>
</feature>
<dbReference type="RefSeq" id="WP_204918008.1">
    <property type="nucleotide sequence ID" value="NZ_BAAAQP010000001.1"/>
</dbReference>
<dbReference type="InterPro" id="IPR007312">
    <property type="entry name" value="Phosphoesterase"/>
</dbReference>
<evidence type="ECO:0000313" key="5">
    <source>
        <dbReference type="EMBL" id="MBM7799328.1"/>
    </source>
</evidence>
<keyword evidence="6" id="KW-1185">Reference proteome</keyword>
<dbReference type="EMBL" id="JAFBCF010000001">
    <property type="protein sequence ID" value="MBM7799328.1"/>
    <property type="molecule type" value="Genomic_DNA"/>
</dbReference>
<reference evidence="5 6" key="1">
    <citation type="submission" date="2021-01" db="EMBL/GenBank/DDBJ databases">
        <title>Sequencing the genomes of 1000 actinobacteria strains.</title>
        <authorList>
            <person name="Klenk H.-P."/>
        </authorList>
    </citation>
    <scope>NUCLEOTIDE SEQUENCE [LARGE SCALE GENOMIC DNA]</scope>
    <source>
        <strain evidence="5 6">DSM 18662</strain>
    </source>
</reference>
<keyword evidence="2" id="KW-0843">Virulence</keyword>
<protein>
    <submittedName>
        <fullName evidence="5">YVTN family beta-propeller protein</fullName>
    </submittedName>
</protein>
<dbReference type="Proteomes" id="UP000704762">
    <property type="component" value="Unassembled WGS sequence"/>
</dbReference>
<dbReference type="PANTHER" id="PTHR47197:SF3">
    <property type="entry name" value="DIHYDRO-HEME D1 DEHYDROGENASE"/>
    <property type="match status" value="1"/>
</dbReference>
<evidence type="ECO:0000313" key="6">
    <source>
        <dbReference type="Proteomes" id="UP000704762"/>
    </source>
</evidence>
<dbReference type="InterPro" id="IPR011044">
    <property type="entry name" value="Quino_amine_DH_bsu"/>
</dbReference>
<evidence type="ECO:0000256" key="2">
    <source>
        <dbReference type="ARBA" id="ARBA00023026"/>
    </source>
</evidence>
<evidence type="ECO:0000256" key="4">
    <source>
        <dbReference type="SAM" id="SignalP"/>
    </source>
</evidence>
<dbReference type="Gene3D" id="2.130.10.10">
    <property type="entry name" value="YVTN repeat-like/Quinoprotein amine dehydrogenase"/>
    <property type="match status" value="2"/>
</dbReference>
<name>A0ABS2RKS8_9ACTN</name>
<keyword evidence="1" id="KW-0378">Hydrolase</keyword>
<dbReference type="PANTHER" id="PTHR47197">
    <property type="entry name" value="PROTEIN NIRF"/>
    <property type="match status" value="1"/>
</dbReference>